<evidence type="ECO:0000313" key="3">
    <source>
        <dbReference type="EnsemblMetazoa" id="ASIC018535-PA"/>
    </source>
</evidence>
<evidence type="ECO:0000313" key="2">
    <source>
        <dbReference type="EMBL" id="KFB50497.1"/>
    </source>
</evidence>
<gene>
    <name evidence="2" type="ORF">ZHAS_00018535</name>
</gene>
<dbReference type="AlphaFoldDB" id="A0A084WJV3"/>
<reference evidence="3" key="2">
    <citation type="submission" date="2020-05" db="UniProtKB">
        <authorList>
            <consortium name="EnsemblMetazoa"/>
        </authorList>
    </citation>
    <scope>IDENTIFICATION</scope>
</reference>
<dbReference type="GO" id="GO:0034220">
    <property type="term" value="P:monoatomic ion transmembrane transport"/>
    <property type="evidence" value="ECO:0007669"/>
    <property type="project" value="UniProtKB-KW"/>
</dbReference>
<dbReference type="EMBL" id="ATLV01024076">
    <property type="status" value="NOT_ANNOTATED_CDS"/>
    <property type="molecule type" value="Genomic_DNA"/>
</dbReference>
<dbReference type="VEuPathDB" id="VectorBase:ASIC018535"/>
<evidence type="ECO:0000256" key="1">
    <source>
        <dbReference type="SAM" id="MobiDB-lite"/>
    </source>
</evidence>
<keyword evidence="2" id="KW-0813">Transport</keyword>
<feature type="region of interest" description="Disordered" evidence="1">
    <location>
        <begin position="42"/>
        <end position="78"/>
    </location>
</feature>
<dbReference type="Proteomes" id="UP000030765">
    <property type="component" value="Unassembled WGS sequence"/>
</dbReference>
<dbReference type="EnsemblMetazoa" id="ASIC018535-RA">
    <property type="protein sequence ID" value="ASIC018535-PA"/>
    <property type="gene ID" value="ASIC018535"/>
</dbReference>
<organism evidence="2">
    <name type="scientific">Anopheles sinensis</name>
    <name type="common">Mosquito</name>
    <dbReference type="NCBI Taxonomy" id="74873"/>
    <lineage>
        <taxon>Eukaryota</taxon>
        <taxon>Metazoa</taxon>
        <taxon>Ecdysozoa</taxon>
        <taxon>Arthropoda</taxon>
        <taxon>Hexapoda</taxon>
        <taxon>Insecta</taxon>
        <taxon>Pterygota</taxon>
        <taxon>Neoptera</taxon>
        <taxon>Endopterygota</taxon>
        <taxon>Diptera</taxon>
        <taxon>Nematocera</taxon>
        <taxon>Culicoidea</taxon>
        <taxon>Culicidae</taxon>
        <taxon>Anophelinae</taxon>
        <taxon>Anopheles</taxon>
    </lineage>
</organism>
<feature type="compositionally biased region" description="Basic and acidic residues" evidence="1">
    <location>
        <begin position="68"/>
        <end position="78"/>
    </location>
</feature>
<protein>
    <submittedName>
        <fullName evidence="2 3">Sodium channel protein type 2 subunit alpha</fullName>
    </submittedName>
</protein>
<accession>A0A084WJV3</accession>
<proteinExistence type="predicted"/>
<keyword evidence="4" id="KW-1185">Reference proteome</keyword>
<evidence type="ECO:0000313" key="4">
    <source>
        <dbReference type="Proteomes" id="UP000030765"/>
    </source>
</evidence>
<sequence length="78" mass="8566">MEEMGIRFFLAALSAPLSINVPSAVKLRKATAERALRAVSFKCNDNGKPPGSDEAKSGTKNKAYRATTRPEREDYYAT</sequence>
<dbReference type="EMBL" id="KE525348">
    <property type="protein sequence ID" value="KFB50497.1"/>
    <property type="molecule type" value="Genomic_DNA"/>
</dbReference>
<reference evidence="2 4" key="1">
    <citation type="journal article" date="2014" name="BMC Genomics">
        <title>Genome sequence of Anopheles sinensis provides insight into genetics basis of mosquito competence for malaria parasites.</title>
        <authorList>
            <person name="Zhou D."/>
            <person name="Zhang D."/>
            <person name="Ding G."/>
            <person name="Shi L."/>
            <person name="Hou Q."/>
            <person name="Ye Y."/>
            <person name="Xu Y."/>
            <person name="Zhou H."/>
            <person name="Xiong C."/>
            <person name="Li S."/>
            <person name="Yu J."/>
            <person name="Hong S."/>
            <person name="Yu X."/>
            <person name="Zou P."/>
            <person name="Chen C."/>
            <person name="Chang X."/>
            <person name="Wang W."/>
            <person name="Lv Y."/>
            <person name="Sun Y."/>
            <person name="Ma L."/>
            <person name="Shen B."/>
            <person name="Zhu C."/>
        </authorList>
    </citation>
    <scope>NUCLEOTIDE SEQUENCE [LARGE SCALE GENOMIC DNA]</scope>
</reference>
<keyword evidence="2" id="KW-0407">Ion channel</keyword>
<name>A0A084WJV3_ANOSI</name>
<keyword evidence="2" id="KW-0406">Ion transport</keyword>